<feature type="compositionally biased region" description="Polar residues" evidence="1">
    <location>
        <begin position="51"/>
        <end position="66"/>
    </location>
</feature>
<dbReference type="AlphaFoldDB" id="A0A5N6QYL1"/>
<evidence type="ECO:0000313" key="2">
    <source>
        <dbReference type="EMBL" id="KAE8021655.1"/>
    </source>
</evidence>
<keyword evidence="3" id="KW-1185">Reference proteome</keyword>
<proteinExistence type="predicted"/>
<dbReference type="Proteomes" id="UP000327013">
    <property type="component" value="Chromosome 3"/>
</dbReference>
<gene>
    <name evidence="2" type="ORF">FH972_007527</name>
</gene>
<evidence type="ECO:0000256" key="1">
    <source>
        <dbReference type="SAM" id="MobiDB-lite"/>
    </source>
</evidence>
<sequence length="66" mass="7260">MDTQLAAQAALYEERFRSLEGYRVVISEPEVTTERALQDVGSPARIIPRSSADSTQGNNILHSIIS</sequence>
<name>A0A5N6QYL1_9ROSI</name>
<feature type="region of interest" description="Disordered" evidence="1">
    <location>
        <begin position="47"/>
        <end position="66"/>
    </location>
</feature>
<dbReference type="EMBL" id="CM017323">
    <property type="protein sequence ID" value="KAE8021655.1"/>
    <property type="molecule type" value="Genomic_DNA"/>
</dbReference>
<evidence type="ECO:0000313" key="3">
    <source>
        <dbReference type="Proteomes" id="UP000327013"/>
    </source>
</evidence>
<protein>
    <submittedName>
        <fullName evidence="2">Uncharacterized protein</fullName>
    </submittedName>
</protein>
<accession>A0A5N6QYL1</accession>
<reference evidence="2 3" key="1">
    <citation type="submission" date="2019-06" db="EMBL/GenBank/DDBJ databases">
        <title>A chromosomal-level reference genome of Carpinus fangiana (Coryloideae, Betulaceae).</title>
        <authorList>
            <person name="Yang X."/>
            <person name="Wang Z."/>
            <person name="Zhang L."/>
            <person name="Hao G."/>
            <person name="Liu J."/>
            <person name="Yang Y."/>
        </authorList>
    </citation>
    <scope>NUCLEOTIDE SEQUENCE [LARGE SCALE GENOMIC DNA]</scope>
    <source>
        <strain evidence="2">Cfa_2016G</strain>
        <tissue evidence="2">Leaf</tissue>
    </source>
</reference>
<organism evidence="2 3">
    <name type="scientific">Carpinus fangiana</name>
    <dbReference type="NCBI Taxonomy" id="176857"/>
    <lineage>
        <taxon>Eukaryota</taxon>
        <taxon>Viridiplantae</taxon>
        <taxon>Streptophyta</taxon>
        <taxon>Embryophyta</taxon>
        <taxon>Tracheophyta</taxon>
        <taxon>Spermatophyta</taxon>
        <taxon>Magnoliopsida</taxon>
        <taxon>eudicotyledons</taxon>
        <taxon>Gunneridae</taxon>
        <taxon>Pentapetalae</taxon>
        <taxon>rosids</taxon>
        <taxon>fabids</taxon>
        <taxon>Fagales</taxon>
        <taxon>Betulaceae</taxon>
        <taxon>Carpinus</taxon>
    </lineage>
</organism>